<organism evidence="3 4">
    <name type="scientific">Pochonia chlamydosporia 170</name>
    <dbReference type="NCBI Taxonomy" id="1380566"/>
    <lineage>
        <taxon>Eukaryota</taxon>
        <taxon>Fungi</taxon>
        <taxon>Dikarya</taxon>
        <taxon>Ascomycota</taxon>
        <taxon>Pezizomycotina</taxon>
        <taxon>Sordariomycetes</taxon>
        <taxon>Hypocreomycetidae</taxon>
        <taxon>Hypocreales</taxon>
        <taxon>Clavicipitaceae</taxon>
        <taxon>Pochonia</taxon>
    </lineage>
</organism>
<dbReference type="Proteomes" id="UP000078397">
    <property type="component" value="Unassembled WGS sequence"/>
</dbReference>
<dbReference type="AlphaFoldDB" id="A0A179F760"/>
<dbReference type="GO" id="GO:0016740">
    <property type="term" value="F:transferase activity"/>
    <property type="evidence" value="ECO:0007669"/>
    <property type="project" value="UniProtKB-KW"/>
</dbReference>
<keyword evidence="2" id="KW-0812">Transmembrane</keyword>
<keyword evidence="2" id="KW-1133">Transmembrane helix</keyword>
<dbReference type="RefSeq" id="XP_018138802.1">
    <property type="nucleotide sequence ID" value="XM_018281748.1"/>
</dbReference>
<dbReference type="EMBL" id="LSBJ02000001">
    <property type="protein sequence ID" value="OAQ60993.1"/>
    <property type="molecule type" value="Genomic_DNA"/>
</dbReference>
<proteinExistence type="predicted"/>
<gene>
    <name evidence="3" type="ORF">VFPPC_02022</name>
</gene>
<evidence type="ECO:0000313" key="3">
    <source>
        <dbReference type="EMBL" id="OAQ60993.1"/>
    </source>
</evidence>
<evidence type="ECO:0000256" key="1">
    <source>
        <dbReference type="SAM" id="Coils"/>
    </source>
</evidence>
<dbReference type="KEGG" id="pchm:VFPPC_02022"/>
<reference evidence="3 4" key="1">
    <citation type="journal article" date="2016" name="PLoS Pathog.">
        <title>Biosynthesis of antibiotic leucinostatins in bio-control fungus Purpureocillium lilacinum and their inhibition on phytophthora revealed by genome mining.</title>
        <authorList>
            <person name="Wang G."/>
            <person name="Liu Z."/>
            <person name="Lin R."/>
            <person name="Li E."/>
            <person name="Mao Z."/>
            <person name="Ling J."/>
            <person name="Yang Y."/>
            <person name="Yin W.B."/>
            <person name="Xie B."/>
        </authorList>
    </citation>
    <scope>NUCLEOTIDE SEQUENCE [LARGE SCALE GENOMIC DNA]</scope>
    <source>
        <strain evidence="3">170</strain>
    </source>
</reference>
<evidence type="ECO:0000313" key="4">
    <source>
        <dbReference type="Proteomes" id="UP000078397"/>
    </source>
</evidence>
<keyword evidence="1" id="KW-0175">Coiled coil</keyword>
<dbReference type="GeneID" id="28845742"/>
<keyword evidence="2" id="KW-0472">Membrane</keyword>
<feature type="transmembrane region" description="Helical" evidence="2">
    <location>
        <begin position="110"/>
        <end position="130"/>
    </location>
</feature>
<keyword evidence="4" id="KW-1185">Reference proteome</keyword>
<name>A0A179F760_METCM</name>
<feature type="coiled-coil region" evidence="1">
    <location>
        <begin position="287"/>
        <end position="316"/>
    </location>
</feature>
<evidence type="ECO:0000256" key="2">
    <source>
        <dbReference type="SAM" id="Phobius"/>
    </source>
</evidence>
<accession>A0A179F760</accession>
<sequence length="338" mass="38575">MSAARAAVRVFEEQVSSARRIPVVGEDVPMAMAAFYSVRDIGVFHGAVVPKLCSMVYVQGVRECEFNQHFEKTFAGTLPRVLTPLDREHISAPKIFASFDRVVMGVKCRLIAMGCMGAVMVFVIGPNIIVDKNLNIQGIIDWEFSSTIPRQLFTPPSWITAHDSIKTPKEMHVEFRQVLDEKSSTDSRYDRLRREWYDPPNRPDTSGIGHPNLAFCIAHLIRRPEDAVYTFHDYFAPKLYERPIMDVTTKFLKANEACASEVRRRVEQNELYTQYLKDTGLYVRDWRLDLIEKSKALRAEIEAAELKEKMELEAAQQGERIGNLKIDETETLNGDQSV</sequence>
<protein>
    <submittedName>
        <fullName evidence="3">Phosphotransferase enzyme family protein</fullName>
    </submittedName>
</protein>
<comment type="caution">
    <text evidence="3">The sequence shown here is derived from an EMBL/GenBank/DDBJ whole genome shotgun (WGS) entry which is preliminary data.</text>
</comment>
<dbReference type="OrthoDB" id="10003767at2759"/>